<dbReference type="InterPro" id="IPR025110">
    <property type="entry name" value="AMP-bd_C"/>
</dbReference>
<accession>A0A386ZA73</accession>
<dbReference type="InterPro" id="IPR042099">
    <property type="entry name" value="ANL_N_sf"/>
</dbReference>
<protein>
    <submittedName>
        <fullName evidence="4">Long-chain fatty acid--CoA ligase</fullName>
    </submittedName>
</protein>
<dbReference type="InterPro" id="IPR045851">
    <property type="entry name" value="AMP-bd_C_sf"/>
</dbReference>
<evidence type="ECO:0000313" key="5">
    <source>
        <dbReference type="Proteomes" id="UP000267164"/>
    </source>
</evidence>
<keyword evidence="4" id="KW-0436">Ligase</keyword>
<feature type="domain" description="AMP-binding enzyme C-terminal" evidence="3">
    <location>
        <begin position="434"/>
        <end position="502"/>
    </location>
</feature>
<dbReference type="GO" id="GO:0016877">
    <property type="term" value="F:ligase activity, forming carbon-sulfur bonds"/>
    <property type="evidence" value="ECO:0007669"/>
    <property type="project" value="UniProtKB-ARBA"/>
</dbReference>
<dbReference type="OrthoDB" id="5240965at2"/>
<dbReference type="CDD" id="cd04433">
    <property type="entry name" value="AFD_class_I"/>
    <property type="match status" value="1"/>
</dbReference>
<evidence type="ECO:0000259" key="2">
    <source>
        <dbReference type="Pfam" id="PF00501"/>
    </source>
</evidence>
<evidence type="ECO:0000256" key="1">
    <source>
        <dbReference type="SAM" id="MobiDB-lite"/>
    </source>
</evidence>
<gene>
    <name evidence="4" type="ORF">D7D52_06195</name>
</gene>
<evidence type="ECO:0000259" key="3">
    <source>
        <dbReference type="Pfam" id="PF13193"/>
    </source>
</evidence>
<dbReference type="RefSeq" id="WP_120735446.1">
    <property type="nucleotide sequence ID" value="NZ_CP032568.1"/>
</dbReference>
<proteinExistence type="predicted"/>
<dbReference type="Pfam" id="PF13193">
    <property type="entry name" value="AMP-binding_C"/>
    <property type="match status" value="1"/>
</dbReference>
<dbReference type="AlphaFoldDB" id="A0A386ZA73"/>
<feature type="region of interest" description="Disordered" evidence="1">
    <location>
        <begin position="150"/>
        <end position="181"/>
    </location>
</feature>
<dbReference type="EMBL" id="CP032568">
    <property type="protein sequence ID" value="AYF73515.1"/>
    <property type="molecule type" value="Genomic_DNA"/>
</dbReference>
<dbReference type="InterPro" id="IPR000873">
    <property type="entry name" value="AMP-dep_synth/lig_dom"/>
</dbReference>
<reference evidence="4 5" key="1">
    <citation type="submission" date="2018-09" db="EMBL/GenBank/DDBJ databases">
        <title>Nocardia yunnanensis sp. nov., an actinomycete isolated from a soil sample.</title>
        <authorList>
            <person name="Zhang J."/>
        </authorList>
    </citation>
    <scope>NUCLEOTIDE SEQUENCE [LARGE SCALE GENOMIC DNA]</scope>
    <source>
        <strain evidence="4 5">CFHS0054</strain>
    </source>
</reference>
<dbReference type="Pfam" id="PF00501">
    <property type="entry name" value="AMP-binding"/>
    <property type="match status" value="1"/>
</dbReference>
<dbReference type="KEGG" id="nyu:D7D52_06195"/>
<dbReference type="PANTHER" id="PTHR43767:SF10">
    <property type="entry name" value="SURFACTIN SYNTHASE SUBUNIT 1"/>
    <property type="match status" value="1"/>
</dbReference>
<evidence type="ECO:0000313" key="4">
    <source>
        <dbReference type="EMBL" id="AYF73515.1"/>
    </source>
</evidence>
<keyword evidence="5" id="KW-1185">Reference proteome</keyword>
<dbReference type="InterPro" id="IPR050237">
    <property type="entry name" value="ATP-dep_AMP-bd_enzyme"/>
</dbReference>
<dbReference type="PANTHER" id="PTHR43767">
    <property type="entry name" value="LONG-CHAIN-FATTY-ACID--COA LIGASE"/>
    <property type="match status" value="1"/>
</dbReference>
<feature type="domain" description="AMP-dependent synthetase/ligase" evidence="2">
    <location>
        <begin position="17"/>
        <end position="390"/>
    </location>
</feature>
<dbReference type="Gene3D" id="3.40.50.12780">
    <property type="entry name" value="N-terminal domain of ligase-like"/>
    <property type="match status" value="1"/>
</dbReference>
<name>A0A386ZA73_9NOCA</name>
<dbReference type="Proteomes" id="UP000267164">
    <property type="component" value="Chromosome"/>
</dbReference>
<dbReference type="Gene3D" id="3.30.300.30">
    <property type="match status" value="1"/>
</dbReference>
<dbReference type="SUPFAM" id="SSF56801">
    <property type="entry name" value="Acetyl-CoA synthetase-like"/>
    <property type="match status" value="1"/>
</dbReference>
<organism evidence="4 5">
    <name type="scientific">Nocardia yunnanensis</name>
    <dbReference type="NCBI Taxonomy" id="2382165"/>
    <lineage>
        <taxon>Bacteria</taxon>
        <taxon>Bacillati</taxon>
        <taxon>Actinomycetota</taxon>
        <taxon>Actinomycetes</taxon>
        <taxon>Mycobacteriales</taxon>
        <taxon>Nocardiaceae</taxon>
        <taxon>Nocardia</taxon>
    </lineage>
</organism>
<sequence length="523" mass="55354">MSIENASAGDDFTVLLRDQVLRTPDAPALGVIGEPPLSFAELDARVRLVVKRLHSRGFQPGDRMLFSIRPCVDAVVLVLGTVAAGGTVVFVDPGVGPELFTRRVELVNPRWAATESLLYLLSGPLRRAGRRLGLALPEFGRLPVRHIHSGTRLPGTPRGSIPLRQLVGSEPGWSSPASSATVDALVEDPDAEALIVFTSGTTAAPKAVVHTRGSLGAGLAAMAGHTTLMPGSHLHTEQLMMGLPAILEGARWSMPRYPRLGTHIDPVGFARTLDTATHAFFTPADLAVVLDAIEAGRLDAPTEIEEISLGGAPVTPALLRRARAALPGTEFLAIYGMTEILPVAVTSGIDKLAFDGPGDPLGAPAEGVDARLADDGELILSGPNLCRGYLGEPPLKEIATGDLARFEGETLVLMGRKKDMMIRGKTNIYPGLYEPAITAVEGVRQAIMVGVPDEIGDERIVLAVVADPGAADLEARLRRELPSLIDVSALPDDIVLVAEIPVSGRTRKPDRAALRALVERRLG</sequence>